<sequence length="262" mass="28383">MILKDKVVIVSGIGPGLGQELSSLAAAEGAHVVLAARTPSKLDAAEAMIREAGHDVQVLKVPTDISKREDVERLVDATVERFGRIDGLINSAYIPGAFTDVVDADLDEWRRTFDVNLFGTVGLCQSVIRQMRQTGGGAIVNVNTQVTRKPWVQQAAYATSKAALVMATVQMATEVGRWNIRVNSTFMGWMWGHSVEQALDYMAKESGRSVAELKAEQERGIALGRMPTDRECARPIIMLLSDYCSVVTGASLDINGGEFMPG</sequence>
<dbReference type="InterPro" id="IPR002347">
    <property type="entry name" value="SDR_fam"/>
</dbReference>
<name>A0ABT0DSK5_9SPHN</name>
<dbReference type="PANTHER" id="PTHR42760">
    <property type="entry name" value="SHORT-CHAIN DEHYDROGENASES/REDUCTASES FAMILY MEMBER"/>
    <property type="match status" value="1"/>
</dbReference>
<dbReference type="PRINTS" id="PR00081">
    <property type="entry name" value="GDHRDH"/>
</dbReference>
<comment type="caution">
    <text evidence="3">The sequence shown here is derived from an EMBL/GenBank/DDBJ whole genome shotgun (WGS) entry which is preliminary data.</text>
</comment>
<dbReference type="NCBIfam" id="NF005909">
    <property type="entry name" value="PRK07890.1"/>
    <property type="match status" value="1"/>
</dbReference>
<dbReference type="EMBL" id="JALKHS010000003">
    <property type="protein sequence ID" value="MCK0530103.1"/>
    <property type="molecule type" value="Genomic_DNA"/>
</dbReference>
<dbReference type="CDD" id="cd05233">
    <property type="entry name" value="SDR_c"/>
    <property type="match status" value="1"/>
</dbReference>
<organism evidence="3 4">
    <name type="scientific">Sphingobium agri</name>
    <dbReference type="NCBI Taxonomy" id="2933566"/>
    <lineage>
        <taxon>Bacteria</taxon>
        <taxon>Pseudomonadati</taxon>
        <taxon>Pseudomonadota</taxon>
        <taxon>Alphaproteobacteria</taxon>
        <taxon>Sphingomonadales</taxon>
        <taxon>Sphingomonadaceae</taxon>
        <taxon>Sphingobium</taxon>
    </lineage>
</organism>
<evidence type="ECO:0000313" key="4">
    <source>
        <dbReference type="Proteomes" id="UP001203512"/>
    </source>
</evidence>
<evidence type="ECO:0000256" key="2">
    <source>
        <dbReference type="RuleBase" id="RU000363"/>
    </source>
</evidence>
<dbReference type="InterPro" id="IPR036291">
    <property type="entry name" value="NAD(P)-bd_dom_sf"/>
</dbReference>
<dbReference type="SUPFAM" id="SSF51735">
    <property type="entry name" value="NAD(P)-binding Rossmann-fold domains"/>
    <property type="match status" value="1"/>
</dbReference>
<dbReference type="RefSeq" id="WP_247229552.1">
    <property type="nucleotide sequence ID" value="NZ_JALKHS010000003.1"/>
</dbReference>
<accession>A0ABT0DSK5</accession>
<evidence type="ECO:0000313" key="3">
    <source>
        <dbReference type="EMBL" id="MCK0530103.1"/>
    </source>
</evidence>
<evidence type="ECO:0000256" key="1">
    <source>
        <dbReference type="ARBA" id="ARBA00006484"/>
    </source>
</evidence>
<comment type="similarity">
    <text evidence="1 2">Belongs to the short-chain dehydrogenases/reductases (SDR) family.</text>
</comment>
<proteinExistence type="inferred from homology"/>
<reference evidence="3 4" key="1">
    <citation type="submission" date="2022-04" db="EMBL/GenBank/DDBJ databases">
        <authorList>
            <person name="Huq M.A."/>
        </authorList>
    </citation>
    <scope>NUCLEOTIDE SEQUENCE [LARGE SCALE GENOMIC DNA]</scope>
    <source>
        <strain evidence="3 4">MAH-33</strain>
    </source>
</reference>
<dbReference type="Gene3D" id="3.40.50.720">
    <property type="entry name" value="NAD(P)-binding Rossmann-like Domain"/>
    <property type="match status" value="1"/>
</dbReference>
<gene>
    <name evidence="3" type="ORF">MU848_00730</name>
</gene>
<keyword evidence="4" id="KW-1185">Reference proteome</keyword>
<dbReference type="PANTHER" id="PTHR42760:SF40">
    <property type="entry name" value="3-OXOACYL-[ACYL-CARRIER-PROTEIN] REDUCTASE, CHLOROPLASTIC"/>
    <property type="match status" value="1"/>
</dbReference>
<dbReference type="Pfam" id="PF00106">
    <property type="entry name" value="adh_short"/>
    <property type="match status" value="1"/>
</dbReference>
<protein>
    <submittedName>
        <fullName evidence="3">SDR family oxidoreductase</fullName>
    </submittedName>
</protein>
<dbReference type="PRINTS" id="PR00080">
    <property type="entry name" value="SDRFAMILY"/>
</dbReference>
<dbReference type="Proteomes" id="UP001203512">
    <property type="component" value="Unassembled WGS sequence"/>
</dbReference>